<dbReference type="PROSITE" id="PS51272">
    <property type="entry name" value="SLH"/>
    <property type="match status" value="3"/>
</dbReference>
<dbReference type="PANTHER" id="PTHR43308:SF5">
    <property type="entry name" value="S-LAYER PROTEIN _ PEPTIDOGLYCAN ENDO-BETA-N-ACETYLGLUCOSAMINIDASE"/>
    <property type="match status" value="1"/>
</dbReference>
<feature type="domain" description="SLH" evidence="2">
    <location>
        <begin position="651"/>
        <end position="707"/>
    </location>
</feature>
<dbReference type="Proteomes" id="UP000256869">
    <property type="component" value="Unassembled WGS sequence"/>
</dbReference>
<dbReference type="PANTHER" id="PTHR43308">
    <property type="entry name" value="OUTER MEMBRANE PROTEIN ALPHA-RELATED"/>
    <property type="match status" value="1"/>
</dbReference>
<gene>
    <name evidence="3" type="ORF">DFP95_101302</name>
</gene>
<evidence type="ECO:0000313" key="3">
    <source>
        <dbReference type="EMBL" id="RED65810.1"/>
    </source>
</evidence>
<name>A0A3D9IVH9_9BACL</name>
<feature type="domain" description="SLH" evidence="2">
    <location>
        <begin position="522"/>
        <end position="580"/>
    </location>
</feature>
<dbReference type="InterPro" id="IPR001119">
    <property type="entry name" value="SLH_dom"/>
</dbReference>
<protein>
    <submittedName>
        <fullName evidence="3">S-layer family protein</fullName>
    </submittedName>
</protein>
<dbReference type="EMBL" id="QRDY01000001">
    <property type="protein sequence ID" value="RED65810.1"/>
    <property type="molecule type" value="Genomic_DNA"/>
</dbReference>
<keyword evidence="1" id="KW-0732">Signal</keyword>
<evidence type="ECO:0000259" key="2">
    <source>
        <dbReference type="PROSITE" id="PS51272"/>
    </source>
</evidence>
<sequence length="707" mass="75126">MKLSNKLLVSALSASIVAASVSYVPSSVGTHYNVLAKASASTGSEFLEKLHAIYAEVSVADQVYVSDFKDEIGTLNFGDDNDLLLPITNALANTTPVTTYQPEDLFNFIQELSVALLEPTTDIDRVKDIKSEYQSVIDDLSANTGTALTEDNLVTFLTEVQESLLTVLGTKSLSQIIDLYTNTSALTSFAKEVFADVLAKETDVGDLLTAKGLTADVLSTVATNFSARLTTEKSALAVLAAAYIKLNDVKGKPPETNTGTGVYYPPANSVPSLADLSKVYDELATKLKDAAAGEKDKLVQDAIDKTIAAIKAVNGYESDKMKTVVDGKTTIAASGEGLLSKIAAIGEALAKLKSVLDAAGVDSSMEKINLVLNASDVDATNVELKLTEDVIKKAAEANIDGIEFITKDVSIIIPVENDNVGGINASINKPTDVVVPLNSTVQVASDVYNFEFTNNSGTNIVFVQPVVVKFQLVPTTVDTDLLALAKIINGKLEFYGGNYNSSSKYFEGERRSFSSYVIVEHKVEFGDIGSVQTWAGRQIEVIAAKGAIEGKATGKFAPKDLVTRAEFAKMLVRALSLDVPNATTKFLDVASTDWFAPFVASAADLGIVTGTTATTFAPKATITRAEMSTMIARALKLKYELDDVANADDAVKQFKDAGEIIASLKAGVAFAAENGLVVGNNNKFSPNANATRAEAAVILYRAFNYAE</sequence>
<evidence type="ECO:0000256" key="1">
    <source>
        <dbReference type="SAM" id="SignalP"/>
    </source>
</evidence>
<proteinExistence type="predicted"/>
<organism evidence="3 4">
    <name type="scientific">Cohnella lupini</name>
    <dbReference type="NCBI Taxonomy" id="1294267"/>
    <lineage>
        <taxon>Bacteria</taxon>
        <taxon>Bacillati</taxon>
        <taxon>Bacillota</taxon>
        <taxon>Bacilli</taxon>
        <taxon>Bacillales</taxon>
        <taxon>Paenibacillaceae</taxon>
        <taxon>Cohnella</taxon>
    </lineage>
</organism>
<dbReference type="Pfam" id="PF00395">
    <property type="entry name" value="SLH"/>
    <property type="match status" value="3"/>
</dbReference>
<dbReference type="RefSeq" id="WP_115990789.1">
    <property type="nucleotide sequence ID" value="NZ_QRDY01000001.1"/>
</dbReference>
<dbReference type="InterPro" id="IPR051465">
    <property type="entry name" value="Cell_Envelope_Struct_Comp"/>
</dbReference>
<evidence type="ECO:0000313" key="4">
    <source>
        <dbReference type="Proteomes" id="UP000256869"/>
    </source>
</evidence>
<feature type="chain" id="PRO_5039472717" evidence="1">
    <location>
        <begin position="19"/>
        <end position="707"/>
    </location>
</feature>
<dbReference type="AlphaFoldDB" id="A0A3D9IVH9"/>
<dbReference type="OrthoDB" id="2487047at2"/>
<accession>A0A3D9IVH9</accession>
<feature type="signal peptide" evidence="1">
    <location>
        <begin position="1"/>
        <end position="18"/>
    </location>
</feature>
<keyword evidence="4" id="KW-1185">Reference proteome</keyword>
<reference evidence="3 4" key="1">
    <citation type="submission" date="2018-07" db="EMBL/GenBank/DDBJ databases">
        <title>Genomic Encyclopedia of Type Strains, Phase III (KMG-III): the genomes of soil and plant-associated and newly described type strains.</title>
        <authorList>
            <person name="Whitman W."/>
        </authorList>
    </citation>
    <scope>NUCLEOTIDE SEQUENCE [LARGE SCALE GENOMIC DNA]</scope>
    <source>
        <strain evidence="3 4">CECT 8236</strain>
    </source>
</reference>
<comment type="caution">
    <text evidence="3">The sequence shown here is derived from an EMBL/GenBank/DDBJ whole genome shotgun (WGS) entry which is preliminary data.</text>
</comment>
<feature type="domain" description="SLH" evidence="2">
    <location>
        <begin position="582"/>
        <end position="645"/>
    </location>
</feature>